<feature type="chain" id="PRO_5038745585" evidence="2">
    <location>
        <begin position="18"/>
        <end position="454"/>
    </location>
</feature>
<reference evidence="3" key="2">
    <citation type="submission" date="2021-04" db="EMBL/GenBank/DDBJ databases">
        <authorList>
            <person name="Gilroy R."/>
        </authorList>
    </citation>
    <scope>NUCLEOTIDE SEQUENCE</scope>
    <source>
        <strain evidence="3">ChiHjej13B12-752</strain>
    </source>
</reference>
<dbReference type="CDD" id="cd14748">
    <property type="entry name" value="PBP2_UgpB"/>
    <property type="match status" value="1"/>
</dbReference>
<evidence type="ECO:0000256" key="2">
    <source>
        <dbReference type="SAM" id="SignalP"/>
    </source>
</evidence>
<dbReference type="PROSITE" id="PS51257">
    <property type="entry name" value="PROKAR_LIPOPROTEIN"/>
    <property type="match status" value="1"/>
</dbReference>
<dbReference type="PANTHER" id="PTHR43649">
    <property type="entry name" value="ARABINOSE-BINDING PROTEIN-RELATED"/>
    <property type="match status" value="1"/>
</dbReference>
<reference evidence="3" key="1">
    <citation type="journal article" date="2021" name="PeerJ">
        <title>Extensive microbial diversity within the chicken gut microbiome revealed by metagenomics and culture.</title>
        <authorList>
            <person name="Gilroy R."/>
            <person name="Ravi A."/>
            <person name="Getino M."/>
            <person name="Pursley I."/>
            <person name="Horton D.L."/>
            <person name="Alikhan N.F."/>
            <person name="Baker D."/>
            <person name="Gharbi K."/>
            <person name="Hall N."/>
            <person name="Watson M."/>
            <person name="Adriaenssens E.M."/>
            <person name="Foster-Nyarko E."/>
            <person name="Jarju S."/>
            <person name="Secka A."/>
            <person name="Antonio M."/>
            <person name="Oren A."/>
            <person name="Chaudhuri R.R."/>
            <person name="La Ragione R."/>
            <person name="Hildebrand F."/>
            <person name="Pallen M.J."/>
        </authorList>
    </citation>
    <scope>NUCLEOTIDE SEQUENCE</scope>
    <source>
        <strain evidence="3">ChiHjej13B12-752</strain>
    </source>
</reference>
<keyword evidence="2" id="KW-0732">Signal</keyword>
<evidence type="ECO:0000313" key="3">
    <source>
        <dbReference type="EMBL" id="HIW12752.1"/>
    </source>
</evidence>
<feature type="signal peptide" evidence="2">
    <location>
        <begin position="1"/>
        <end position="17"/>
    </location>
</feature>
<proteinExistence type="predicted"/>
<evidence type="ECO:0000256" key="1">
    <source>
        <dbReference type="SAM" id="MobiDB-lite"/>
    </source>
</evidence>
<sequence length="454" mass="50819">MKKFMFLLMASMLFLSACGGFNLGENDSSGGDGSNEEGDSEETTASGSEEAEEGEKIVLDFWTYWGSEQRRPVIDKIIEDFNNSQDGIEVKHTYVPWGDIWTKNLAAIAAGDPPDVIINDINTVKLRAQEGQIEPITEYLDEETKNSFYDQMMEASTFEDEIYALPFNTDTQILFYNKDQFEEAGLDPGSPPSTWAEAEEYGNQLDIQENGDFERIGFYPLIGAGNDVWMVNALGENYITEDGEVNINTPPVQDTFEWILGQKEKYGENTITSINSQFENAQQDPFMSGKISMMVQNANYYVELRDFAQDMNFGVAPLPEKEEDSGHTSWGGGFVAEVPKGAKDPEASAEFIKYLTNHASQLYWAENNFDLVANEEASIAAAESDEFSDKGQEVYSLMIENMERTQLTPQPVVAPDYASTINPVFESIISEKTDVDEGLEKAQTELERIVENNK</sequence>
<dbReference type="PANTHER" id="PTHR43649:SF12">
    <property type="entry name" value="DIACETYLCHITOBIOSE BINDING PROTEIN DASA"/>
    <property type="match status" value="1"/>
</dbReference>
<name>A0A9D1U016_9STAP</name>
<evidence type="ECO:0000313" key="4">
    <source>
        <dbReference type="Proteomes" id="UP000823989"/>
    </source>
</evidence>
<feature type="region of interest" description="Disordered" evidence="1">
    <location>
        <begin position="26"/>
        <end position="53"/>
    </location>
</feature>
<dbReference type="Proteomes" id="UP000823989">
    <property type="component" value="Unassembled WGS sequence"/>
</dbReference>
<organism evidence="3 4">
    <name type="scientific">Candidatus Salinicoccus stercoripullorum</name>
    <dbReference type="NCBI Taxonomy" id="2838756"/>
    <lineage>
        <taxon>Bacteria</taxon>
        <taxon>Bacillati</taxon>
        <taxon>Bacillota</taxon>
        <taxon>Bacilli</taxon>
        <taxon>Bacillales</taxon>
        <taxon>Staphylococcaceae</taxon>
        <taxon>Salinicoccus</taxon>
    </lineage>
</organism>
<accession>A0A9D1U016</accession>
<comment type="caution">
    <text evidence="3">The sequence shown here is derived from an EMBL/GenBank/DDBJ whole genome shotgun (WGS) entry which is preliminary data.</text>
</comment>
<gene>
    <name evidence="3" type="ORF">H9891_06270</name>
</gene>
<dbReference type="Gene3D" id="3.40.190.10">
    <property type="entry name" value="Periplasmic binding protein-like II"/>
    <property type="match status" value="2"/>
</dbReference>
<protein>
    <submittedName>
        <fullName evidence="3">ABC transporter substrate-binding protein</fullName>
    </submittedName>
</protein>
<dbReference type="EMBL" id="DXHR01000020">
    <property type="protein sequence ID" value="HIW12752.1"/>
    <property type="molecule type" value="Genomic_DNA"/>
</dbReference>
<dbReference type="Pfam" id="PF01547">
    <property type="entry name" value="SBP_bac_1"/>
    <property type="match status" value="1"/>
</dbReference>
<dbReference type="InterPro" id="IPR006059">
    <property type="entry name" value="SBP"/>
</dbReference>
<dbReference type="InterPro" id="IPR050490">
    <property type="entry name" value="Bact_solute-bd_prot1"/>
</dbReference>
<dbReference type="SUPFAM" id="SSF53850">
    <property type="entry name" value="Periplasmic binding protein-like II"/>
    <property type="match status" value="1"/>
</dbReference>
<dbReference type="AlphaFoldDB" id="A0A9D1U016"/>